<organism evidence="2 3">
    <name type="scientific">Bordetella genomosp. 11</name>
    <dbReference type="NCBI Taxonomy" id="1416808"/>
    <lineage>
        <taxon>Bacteria</taxon>
        <taxon>Pseudomonadati</taxon>
        <taxon>Pseudomonadota</taxon>
        <taxon>Betaproteobacteria</taxon>
        <taxon>Burkholderiales</taxon>
        <taxon>Alcaligenaceae</taxon>
        <taxon>Bordetella</taxon>
    </lineage>
</organism>
<dbReference type="GO" id="GO:0009389">
    <property type="term" value="F:dimethyl sulfoxide reductase activity"/>
    <property type="evidence" value="ECO:0007669"/>
    <property type="project" value="TreeGrafter"/>
</dbReference>
<name>A0A261UG31_9BORD</name>
<dbReference type="PANTHER" id="PTHR38095:SF1">
    <property type="entry name" value="ANAEROBIC DIMETHYL SULFOXIDE REDUCTASE CHAIN YNFH"/>
    <property type="match status" value="1"/>
</dbReference>
<protein>
    <submittedName>
        <fullName evidence="2">DMSO reductase</fullName>
    </submittedName>
</protein>
<dbReference type="RefSeq" id="WP_094841899.1">
    <property type="nucleotide sequence ID" value="NZ_NEVS01000004.1"/>
</dbReference>
<dbReference type="PANTHER" id="PTHR38095">
    <property type="entry name" value="ANAEROBIC DIMETHYL SULFOXIDE REDUCTASE CHAIN YNFH"/>
    <property type="match status" value="1"/>
</dbReference>
<feature type="transmembrane region" description="Helical" evidence="1">
    <location>
        <begin position="245"/>
        <end position="266"/>
    </location>
</feature>
<keyword evidence="1" id="KW-0472">Membrane</keyword>
<dbReference type="InterPro" id="IPR007059">
    <property type="entry name" value="DmsC"/>
</dbReference>
<feature type="transmembrane region" description="Helical" evidence="1">
    <location>
        <begin position="88"/>
        <end position="107"/>
    </location>
</feature>
<comment type="caution">
    <text evidence="2">The sequence shown here is derived from an EMBL/GenBank/DDBJ whole genome shotgun (WGS) entry which is preliminary data.</text>
</comment>
<feature type="transmembrane region" description="Helical" evidence="1">
    <location>
        <begin position="149"/>
        <end position="172"/>
    </location>
</feature>
<dbReference type="AlphaFoldDB" id="A0A261UG31"/>
<evidence type="ECO:0000256" key="1">
    <source>
        <dbReference type="SAM" id="Phobius"/>
    </source>
</evidence>
<proteinExistence type="predicted"/>
<feature type="transmembrane region" description="Helical" evidence="1">
    <location>
        <begin position="113"/>
        <end position="137"/>
    </location>
</feature>
<keyword evidence="3" id="KW-1185">Reference proteome</keyword>
<dbReference type="OrthoDB" id="5520897at2"/>
<dbReference type="GO" id="GO:0019645">
    <property type="term" value="P:anaerobic electron transport chain"/>
    <property type="evidence" value="ECO:0007669"/>
    <property type="project" value="InterPro"/>
</dbReference>
<dbReference type="Pfam" id="PF04976">
    <property type="entry name" value="DmsC"/>
    <property type="match status" value="1"/>
</dbReference>
<dbReference type="EMBL" id="NEVS01000004">
    <property type="protein sequence ID" value="OZI60487.1"/>
    <property type="molecule type" value="Genomic_DNA"/>
</dbReference>
<keyword evidence="1" id="KW-0812">Transmembrane</keyword>
<dbReference type="GO" id="GO:0005886">
    <property type="term" value="C:plasma membrane"/>
    <property type="evidence" value="ECO:0007669"/>
    <property type="project" value="TreeGrafter"/>
</dbReference>
<evidence type="ECO:0000313" key="3">
    <source>
        <dbReference type="Proteomes" id="UP000215767"/>
    </source>
</evidence>
<evidence type="ECO:0000313" key="2">
    <source>
        <dbReference type="EMBL" id="OZI60487.1"/>
    </source>
</evidence>
<feature type="transmembrane region" description="Helical" evidence="1">
    <location>
        <begin position="42"/>
        <end position="67"/>
    </location>
</feature>
<dbReference type="GO" id="GO:0009390">
    <property type="term" value="C:dimethyl sulfoxide reductase complex"/>
    <property type="evidence" value="ECO:0007669"/>
    <property type="project" value="TreeGrafter"/>
</dbReference>
<accession>A0A261UG31</accession>
<feature type="transmembrane region" description="Helical" evidence="1">
    <location>
        <begin position="178"/>
        <end position="197"/>
    </location>
</feature>
<keyword evidence="1" id="KW-1133">Transmembrane helix</keyword>
<feature type="transmembrane region" description="Helical" evidence="1">
    <location>
        <begin position="272"/>
        <end position="292"/>
    </location>
</feature>
<dbReference type="Proteomes" id="UP000215767">
    <property type="component" value="Unassembled WGS sequence"/>
</dbReference>
<gene>
    <name evidence="2" type="ORF">CAL28_13790</name>
</gene>
<sequence length="313" mass="33612">MRPPFSVVFLTTLCGAAQGLLIALVAMQLAASQGGLAMPPPAFFVAGAGVSLVLGALGLLASFFHLGHPERAWRAVSMWRTSWLSRECLAVPFFLLVTFLYGLAHLMAPRYSLAIGIVGVCAAAVLFLCTAMIYACLRFLQEWASPFTLVNFVLLGCASGFTLAALLAAVTYPPLVTVLGPCACILIAAGCMSRMASLARNARLYPKSTLQSATGIRSDKLVQKSQGFTSSSFNMREFFHGKSPAMLATVKTGFVLGAFVVPFILVMFASSLATPVAILLAAFVIQYLGLLAERWFFFAEARHPQNLYYQRAA</sequence>
<reference evidence="3" key="1">
    <citation type="submission" date="2017-05" db="EMBL/GenBank/DDBJ databases">
        <title>Complete and WGS of Bordetella genogroups.</title>
        <authorList>
            <person name="Spilker T."/>
            <person name="Lipuma J."/>
        </authorList>
    </citation>
    <scope>NUCLEOTIDE SEQUENCE [LARGE SCALE GENOMIC DNA]</scope>
    <source>
        <strain evidence="3">AU8856</strain>
    </source>
</reference>